<dbReference type="PANTHER" id="PTHR47027">
    <property type="entry name" value="REVERSE TRANSCRIPTASE DOMAIN-CONTAINING PROTEIN"/>
    <property type="match status" value="1"/>
</dbReference>
<dbReference type="InterPro" id="IPR001254">
    <property type="entry name" value="Trypsin_dom"/>
</dbReference>
<protein>
    <submittedName>
        <fullName evidence="3">(diamondback moth) hypothetical protein</fullName>
    </submittedName>
</protein>
<dbReference type="GO" id="GO:0006508">
    <property type="term" value="P:proteolysis"/>
    <property type="evidence" value="ECO:0007669"/>
    <property type="project" value="InterPro"/>
</dbReference>
<dbReference type="Pfam" id="PF00089">
    <property type="entry name" value="Trypsin"/>
    <property type="match status" value="1"/>
</dbReference>
<comment type="caution">
    <text evidence="3">The sequence shown here is derived from an EMBL/GenBank/DDBJ whole genome shotgun (WGS) entry which is preliminary data.</text>
</comment>
<dbReference type="CDD" id="cd01650">
    <property type="entry name" value="RT_nLTR_like"/>
    <property type="match status" value="1"/>
</dbReference>
<dbReference type="SUPFAM" id="SSF50494">
    <property type="entry name" value="Trypsin-like serine proteases"/>
    <property type="match status" value="1"/>
</dbReference>
<evidence type="ECO:0000313" key="4">
    <source>
        <dbReference type="Proteomes" id="UP000653454"/>
    </source>
</evidence>
<feature type="domain" description="Peptidase S1" evidence="1">
    <location>
        <begin position="308"/>
        <end position="482"/>
    </location>
</feature>
<dbReference type="GO" id="GO:0004252">
    <property type="term" value="F:serine-type endopeptidase activity"/>
    <property type="evidence" value="ECO:0007669"/>
    <property type="project" value="InterPro"/>
</dbReference>
<dbReference type="SMART" id="SM00020">
    <property type="entry name" value="Tryp_SPc"/>
    <property type="match status" value="1"/>
</dbReference>
<evidence type="ECO:0000313" key="3">
    <source>
        <dbReference type="EMBL" id="CAG9130123.1"/>
    </source>
</evidence>
<dbReference type="InterPro" id="IPR043502">
    <property type="entry name" value="DNA/RNA_pol_sf"/>
</dbReference>
<evidence type="ECO:0000259" key="1">
    <source>
        <dbReference type="PROSITE" id="PS50240"/>
    </source>
</evidence>
<dbReference type="PROSITE" id="PS50240">
    <property type="entry name" value="TRYPSIN_DOM"/>
    <property type="match status" value="1"/>
</dbReference>
<dbReference type="PROSITE" id="PS50878">
    <property type="entry name" value="RT_POL"/>
    <property type="match status" value="1"/>
</dbReference>
<dbReference type="GO" id="GO:0071897">
    <property type="term" value="P:DNA biosynthetic process"/>
    <property type="evidence" value="ECO:0007669"/>
    <property type="project" value="UniProtKB-ARBA"/>
</dbReference>
<reference evidence="3" key="1">
    <citation type="submission" date="2020-11" db="EMBL/GenBank/DDBJ databases">
        <authorList>
            <person name="Whiteford S."/>
        </authorList>
    </citation>
    <scope>NUCLEOTIDE SEQUENCE</scope>
</reference>
<keyword evidence="4" id="KW-1185">Reference proteome</keyword>
<dbReference type="Proteomes" id="UP000653454">
    <property type="component" value="Unassembled WGS sequence"/>
</dbReference>
<accession>A0A8S4FP93</accession>
<dbReference type="AlphaFoldDB" id="A0A8S4FP93"/>
<dbReference type="InterPro" id="IPR009003">
    <property type="entry name" value="Peptidase_S1_PA"/>
</dbReference>
<dbReference type="PANTHER" id="PTHR47027:SF8">
    <property type="entry name" value="RIBONUCLEASE H"/>
    <property type="match status" value="1"/>
</dbReference>
<evidence type="ECO:0000259" key="2">
    <source>
        <dbReference type="PROSITE" id="PS50878"/>
    </source>
</evidence>
<dbReference type="EMBL" id="CAJHNJ030000040">
    <property type="protein sequence ID" value="CAG9130123.1"/>
    <property type="molecule type" value="Genomic_DNA"/>
</dbReference>
<dbReference type="Gene3D" id="2.40.10.10">
    <property type="entry name" value="Trypsin-like serine proteases"/>
    <property type="match status" value="1"/>
</dbReference>
<dbReference type="SUPFAM" id="SSF56672">
    <property type="entry name" value="DNA/RNA polymerases"/>
    <property type="match status" value="1"/>
</dbReference>
<dbReference type="PROSITE" id="PS00135">
    <property type="entry name" value="TRYPSIN_SER"/>
    <property type="match status" value="1"/>
</dbReference>
<sequence length="482" mass="54500">MYIYKVFIKVIQNRIASKLDSHQPPEQAGFRPGFSTTDHLHSLNQIIEKYNEYNKDLYLAFVDFSKAFDSLHHNSIITALTNQNIEPVYIQILEKIYNNSTADIKLQQTGATFKIEKGVKQGDPLSPKLFTATLEEIFKGLAVLWTDRGIDIGGRRLTNLRFADDIVLFATSAPTLQTMLEDLSTASLEVGLTMNRSKTKVMSNSAKRRVEVDGQEIQYVEEYLYLGQIASFHNRQDKEIERRIENAWKSFWSMKSLMKGELPLSLKRKLLDSCILPVLTYGAQTWSLTEHQKSRLKVCQRAMERSILGVTRLDRVRNTTLRFATRIKDVGAQTAKLKWAWAGHVMRMHPDRWAKIITEWVPSDGRRRPARFSISPELQVVNIDVIDSVSCDRLLIRYCNRNFCGVQEHQVCGGVLAGGIDSCQGDSGGPFQAELPLPGGTGGHMHHVFGVTSFGVGCAEPNTPAVYTRVSAFVDWIESIVW</sequence>
<dbReference type="InterPro" id="IPR000477">
    <property type="entry name" value="RT_dom"/>
</dbReference>
<dbReference type="InterPro" id="IPR033116">
    <property type="entry name" value="TRYPSIN_SER"/>
</dbReference>
<feature type="domain" description="Reverse transcriptase" evidence="2">
    <location>
        <begin position="1"/>
        <end position="230"/>
    </location>
</feature>
<name>A0A8S4FP93_PLUXY</name>
<proteinExistence type="predicted"/>
<gene>
    <name evidence="3" type="ORF">PLXY2_LOCUS9793</name>
</gene>
<dbReference type="Pfam" id="PF00078">
    <property type="entry name" value="RVT_1"/>
    <property type="match status" value="1"/>
</dbReference>
<dbReference type="InterPro" id="IPR043504">
    <property type="entry name" value="Peptidase_S1_PA_chymotrypsin"/>
</dbReference>
<dbReference type="InterPro" id="IPR043128">
    <property type="entry name" value="Rev_trsase/Diguanyl_cyclase"/>
</dbReference>
<dbReference type="Gene3D" id="3.30.70.270">
    <property type="match status" value="1"/>
</dbReference>
<organism evidence="3 4">
    <name type="scientific">Plutella xylostella</name>
    <name type="common">Diamondback moth</name>
    <name type="synonym">Plutella maculipennis</name>
    <dbReference type="NCBI Taxonomy" id="51655"/>
    <lineage>
        <taxon>Eukaryota</taxon>
        <taxon>Metazoa</taxon>
        <taxon>Ecdysozoa</taxon>
        <taxon>Arthropoda</taxon>
        <taxon>Hexapoda</taxon>
        <taxon>Insecta</taxon>
        <taxon>Pterygota</taxon>
        <taxon>Neoptera</taxon>
        <taxon>Endopterygota</taxon>
        <taxon>Lepidoptera</taxon>
        <taxon>Glossata</taxon>
        <taxon>Ditrysia</taxon>
        <taxon>Yponomeutoidea</taxon>
        <taxon>Plutellidae</taxon>
        <taxon>Plutella</taxon>
    </lineage>
</organism>